<dbReference type="InterPro" id="IPR000358">
    <property type="entry name" value="RNR_small_fam"/>
</dbReference>
<evidence type="ECO:0000256" key="8">
    <source>
        <dbReference type="ARBA" id="ARBA00023116"/>
    </source>
</evidence>
<comment type="subunit">
    <text evidence="3">Tetramer of two alpha and two beta subunits.</text>
</comment>
<reference evidence="11 12" key="1">
    <citation type="submission" date="2010-08" db="EMBL/GenBank/DDBJ databases">
        <authorList>
            <person name="Durkin A.S."/>
            <person name="Madupu R."/>
            <person name="Torralba M."/>
            <person name="Gillis M."/>
            <person name="Methe B."/>
            <person name="Sutton G."/>
            <person name="Nelson K.E."/>
        </authorList>
    </citation>
    <scope>NUCLEOTIDE SEQUENCE [LARGE SCALE GENOMIC DNA]</scope>
    <source>
        <strain evidence="11 12">PB189-T1-4</strain>
    </source>
</reference>
<keyword evidence="10" id="KW-1133">Transmembrane helix</keyword>
<dbReference type="GO" id="GO:0004748">
    <property type="term" value="F:ribonucleoside-diphosphate reductase activity, thioredoxin disulfide as acceptor"/>
    <property type="evidence" value="ECO:0007669"/>
    <property type="project" value="UniProtKB-EC"/>
</dbReference>
<organism evidence="11 12">
    <name type="scientific">Fannyhessea vaginae PB189-T1-4</name>
    <dbReference type="NCBI Taxonomy" id="866774"/>
    <lineage>
        <taxon>Bacteria</taxon>
        <taxon>Bacillati</taxon>
        <taxon>Actinomycetota</taxon>
        <taxon>Coriobacteriia</taxon>
        <taxon>Coriobacteriales</taxon>
        <taxon>Atopobiaceae</taxon>
        <taxon>Fannyhessea</taxon>
    </lineage>
</organism>
<sequence>MSQSTPLTNSAVSSSYARAFASSQSPVEFAYEPHAAHMRAINWNRIADDKDLEVWNRVTQNFWLPENIPVSNDLPSWNTLDERWQQLIIRTFTGLTLLDTVQASVGDVAQIRHAITDIEQANYANFAFMVAVHARSYGTIFSTLCSSEQIDEAQAWVVHNDALQARAQALIPYYTQDDALKSKVAAALMPGFLLYGGFYLPFYLSARGKLPNTSDMIRLILRDKVIHNYYSGYKYQQKLKRLAADEQAAMKEFVFDLLYHLIDLEKTYLRELYDGFDLADDAIAFSLYNAGKFLQNLGYDSPFTAQETHIEPEVFAQLSARADENHDFFSGSGSSYVIGTAEETTDEDWEF</sequence>
<comment type="similarity">
    <text evidence="2">Belongs to the ribonucleoside diphosphate reductase small chain family.</text>
</comment>
<comment type="cofactor">
    <cofactor evidence="1">
        <name>Fe cation</name>
        <dbReference type="ChEBI" id="CHEBI:24875"/>
    </cofactor>
</comment>
<dbReference type="PANTHER" id="PTHR23409">
    <property type="entry name" value="RIBONUCLEOSIDE-DIPHOSPHATE REDUCTASE SMALL CHAIN"/>
    <property type="match status" value="1"/>
</dbReference>
<keyword evidence="7" id="KW-0408">Iron</keyword>
<dbReference type="SUPFAM" id="SSF47240">
    <property type="entry name" value="Ferritin-like"/>
    <property type="match status" value="1"/>
</dbReference>
<evidence type="ECO:0000256" key="10">
    <source>
        <dbReference type="SAM" id="Phobius"/>
    </source>
</evidence>
<dbReference type="InterPro" id="IPR033909">
    <property type="entry name" value="RNR_small"/>
</dbReference>
<protein>
    <recommendedName>
        <fullName evidence="4">ribonucleoside-diphosphate reductase</fullName>
        <ecNumber evidence="4">1.17.4.1</ecNumber>
    </recommendedName>
</protein>
<proteinExistence type="inferred from homology"/>
<evidence type="ECO:0000256" key="2">
    <source>
        <dbReference type="ARBA" id="ARBA00009303"/>
    </source>
</evidence>
<keyword evidence="10" id="KW-0812">Transmembrane</keyword>
<evidence type="ECO:0000313" key="11">
    <source>
        <dbReference type="EMBL" id="EFL44409.1"/>
    </source>
</evidence>
<name>A0ABN0B0Y3_9ACTN</name>
<dbReference type="PANTHER" id="PTHR23409:SF18">
    <property type="entry name" value="RIBONUCLEOSIDE-DIPHOSPHATE REDUCTASE SUBUNIT M2"/>
    <property type="match status" value="1"/>
</dbReference>
<dbReference type="Proteomes" id="UP000004431">
    <property type="component" value="Unassembled WGS sequence"/>
</dbReference>
<evidence type="ECO:0000256" key="6">
    <source>
        <dbReference type="ARBA" id="ARBA00023002"/>
    </source>
</evidence>
<dbReference type="NCBIfam" id="TIGR04171">
    <property type="entry name" value="RNR_1b_NrdF"/>
    <property type="match status" value="1"/>
</dbReference>
<evidence type="ECO:0000256" key="1">
    <source>
        <dbReference type="ARBA" id="ARBA00001962"/>
    </source>
</evidence>
<accession>A0ABN0B0Y3</accession>
<evidence type="ECO:0000256" key="3">
    <source>
        <dbReference type="ARBA" id="ARBA00011209"/>
    </source>
</evidence>
<dbReference type="EC" id="1.17.4.1" evidence="4"/>
<dbReference type="Pfam" id="PF00268">
    <property type="entry name" value="Ribonuc_red_sm"/>
    <property type="match status" value="1"/>
</dbReference>
<evidence type="ECO:0000256" key="7">
    <source>
        <dbReference type="ARBA" id="ARBA00023004"/>
    </source>
</evidence>
<evidence type="ECO:0000256" key="9">
    <source>
        <dbReference type="ARBA" id="ARBA00047754"/>
    </source>
</evidence>
<keyword evidence="8" id="KW-0215">Deoxyribonucleotide synthesis</keyword>
<comment type="caution">
    <text evidence="11">The sequence shown here is derived from an EMBL/GenBank/DDBJ whole genome shotgun (WGS) entry which is preliminary data.</text>
</comment>
<comment type="catalytic activity">
    <reaction evidence="9">
        <text>a 2'-deoxyribonucleoside 5'-diphosphate + [thioredoxin]-disulfide + H2O = a ribonucleoside 5'-diphosphate + [thioredoxin]-dithiol</text>
        <dbReference type="Rhea" id="RHEA:23252"/>
        <dbReference type="Rhea" id="RHEA-COMP:10698"/>
        <dbReference type="Rhea" id="RHEA-COMP:10700"/>
        <dbReference type="ChEBI" id="CHEBI:15377"/>
        <dbReference type="ChEBI" id="CHEBI:29950"/>
        <dbReference type="ChEBI" id="CHEBI:50058"/>
        <dbReference type="ChEBI" id="CHEBI:57930"/>
        <dbReference type="ChEBI" id="CHEBI:73316"/>
        <dbReference type="EC" id="1.17.4.1"/>
    </reaction>
</comment>
<keyword evidence="5" id="KW-0479">Metal-binding</keyword>
<keyword evidence="6 11" id="KW-0560">Oxidoreductase</keyword>
<dbReference type="CDD" id="cd01049">
    <property type="entry name" value="RNRR2"/>
    <property type="match status" value="1"/>
</dbReference>
<keyword evidence="12" id="KW-1185">Reference proteome</keyword>
<dbReference type="Gene3D" id="1.10.620.20">
    <property type="entry name" value="Ribonucleotide Reductase, subunit A"/>
    <property type="match status" value="1"/>
</dbReference>
<evidence type="ECO:0000256" key="5">
    <source>
        <dbReference type="ARBA" id="ARBA00022723"/>
    </source>
</evidence>
<dbReference type="EMBL" id="AEDQ01000016">
    <property type="protein sequence ID" value="EFL44409.1"/>
    <property type="molecule type" value="Genomic_DNA"/>
</dbReference>
<dbReference type="RefSeq" id="WP_006303814.1">
    <property type="nucleotide sequence ID" value="NZ_AEDQ01000016.1"/>
</dbReference>
<dbReference type="InterPro" id="IPR009078">
    <property type="entry name" value="Ferritin-like_SF"/>
</dbReference>
<evidence type="ECO:0000313" key="12">
    <source>
        <dbReference type="Proteomes" id="UP000004431"/>
    </source>
</evidence>
<dbReference type="InterPro" id="IPR026494">
    <property type="entry name" value="RNR_NrdF-like"/>
</dbReference>
<dbReference type="NCBIfam" id="NF010572">
    <property type="entry name" value="PRK13965.1"/>
    <property type="match status" value="1"/>
</dbReference>
<evidence type="ECO:0000256" key="4">
    <source>
        <dbReference type="ARBA" id="ARBA00012274"/>
    </source>
</evidence>
<feature type="transmembrane region" description="Helical" evidence="10">
    <location>
        <begin position="184"/>
        <end position="204"/>
    </location>
</feature>
<dbReference type="NCBIfam" id="NF007182">
    <property type="entry name" value="PRK09614.1-1"/>
    <property type="match status" value="1"/>
</dbReference>
<gene>
    <name evidence="11" type="ORF">HMPREF9248_0416</name>
</gene>
<keyword evidence="10" id="KW-0472">Membrane</keyword>
<dbReference type="InterPro" id="IPR012348">
    <property type="entry name" value="RNR-like"/>
</dbReference>